<reference evidence="1 2" key="1">
    <citation type="submission" date="2023-10" db="EMBL/GenBank/DDBJ databases">
        <title>Draft genome sequence of Xylaria bambusicola isolate GMP-LS, the root and basal stem rot pathogen of sugarcane in Indonesia.</title>
        <authorList>
            <person name="Selvaraj P."/>
            <person name="Muralishankar V."/>
            <person name="Muruganantham S."/>
            <person name="Sp S."/>
            <person name="Haryani S."/>
            <person name="Lau K.J.X."/>
            <person name="Naqvi N.I."/>
        </authorList>
    </citation>
    <scope>NUCLEOTIDE SEQUENCE [LARGE SCALE GENOMIC DNA]</scope>
    <source>
        <strain evidence="1">GMP-LS</strain>
    </source>
</reference>
<dbReference type="Proteomes" id="UP001305414">
    <property type="component" value="Unassembled WGS sequence"/>
</dbReference>
<name>A0AAN7Z3B0_9PEZI</name>
<proteinExistence type="predicted"/>
<comment type="caution">
    <text evidence="1">The sequence shown here is derived from an EMBL/GenBank/DDBJ whole genome shotgun (WGS) entry which is preliminary data.</text>
</comment>
<accession>A0AAN7Z3B0</accession>
<organism evidence="1 2">
    <name type="scientific">Xylaria bambusicola</name>
    <dbReference type="NCBI Taxonomy" id="326684"/>
    <lineage>
        <taxon>Eukaryota</taxon>
        <taxon>Fungi</taxon>
        <taxon>Dikarya</taxon>
        <taxon>Ascomycota</taxon>
        <taxon>Pezizomycotina</taxon>
        <taxon>Sordariomycetes</taxon>
        <taxon>Xylariomycetidae</taxon>
        <taxon>Xylariales</taxon>
        <taxon>Xylariaceae</taxon>
        <taxon>Xylaria</taxon>
    </lineage>
</organism>
<keyword evidence="2" id="KW-1185">Reference proteome</keyword>
<protein>
    <submittedName>
        <fullName evidence="1">Uncharacterized protein</fullName>
    </submittedName>
</protein>
<evidence type="ECO:0000313" key="1">
    <source>
        <dbReference type="EMBL" id="KAK5635345.1"/>
    </source>
</evidence>
<dbReference type="EMBL" id="JAWHQM010000051">
    <property type="protein sequence ID" value="KAK5635345.1"/>
    <property type="molecule type" value="Genomic_DNA"/>
</dbReference>
<gene>
    <name evidence="1" type="ORF">RRF57_011057</name>
</gene>
<evidence type="ECO:0000313" key="2">
    <source>
        <dbReference type="Proteomes" id="UP001305414"/>
    </source>
</evidence>
<sequence length="103" mass="11698">MAQKSPGTSPRKCVPSLRSLHHHGSECVLSILQLFDPILEEVSQVLHRKWFRCNGLDFDIRHSVDDEGRKDVLKTPDNMAFDNLSGDVGGESRLELLYLRHSD</sequence>
<dbReference type="AlphaFoldDB" id="A0AAN7Z3B0"/>